<dbReference type="PANTHER" id="PTHR45686">
    <property type="entry name" value="ADP-RIBOSYLATION FACTOR GTPASE ACTIVATING PROTEIN 3, ISOFORM H-RELATED"/>
    <property type="match status" value="1"/>
</dbReference>
<dbReference type="GO" id="GO:0005096">
    <property type="term" value="F:GTPase activator activity"/>
    <property type="evidence" value="ECO:0007669"/>
    <property type="project" value="UniProtKB-KW"/>
</dbReference>
<dbReference type="GO" id="GO:0008270">
    <property type="term" value="F:zinc ion binding"/>
    <property type="evidence" value="ECO:0007669"/>
    <property type="project" value="UniProtKB-KW"/>
</dbReference>
<name>A0AAW1PV87_9CHLO</name>
<dbReference type="SUPFAM" id="SSF57863">
    <property type="entry name" value="ArfGap/RecO-like zinc finger"/>
    <property type="match status" value="1"/>
</dbReference>
<keyword evidence="3 5" id="KW-0863">Zinc-finger</keyword>
<dbReference type="InterPro" id="IPR037278">
    <property type="entry name" value="ARFGAP/RecO"/>
</dbReference>
<organism evidence="8 9">
    <name type="scientific">Symbiochloris irregularis</name>
    <dbReference type="NCBI Taxonomy" id="706552"/>
    <lineage>
        <taxon>Eukaryota</taxon>
        <taxon>Viridiplantae</taxon>
        <taxon>Chlorophyta</taxon>
        <taxon>core chlorophytes</taxon>
        <taxon>Trebouxiophyceae</taxon>
        <taxon>Trebouxiales</taxon>
        <taxon>Trebouxiaceae</taxon>
        <taxon>Symbiochloris</taxon>
    </lineage>
</organism>
<evidence type="ECO:0000256" key="2">
    <source>
        <dbReference type="ARBA" id="ARBA00022723"/>
    </source>
</evidence>
<dbReference type="Pfam" id="PF01412">
    <property type="entry name" value="ArfGap"/>
    <property type="match status" value="1"/>
</dbReference>
<accession>A0AAW1PV87</accession>
<dbReference type="EMBL" id="JALJOQ010000006">
    <property type="protein sequence ID" value="KAK9812503.1"/>
    <property type="molecule type" value="Genomic_DNA"/>
</dbReference>
<feature type="compositionally biased region" description="Low complexity" evidence="6">
    <location>
        <begin position="192"/>
        <end position="235"/>
    </location>
</feature>
<evidence type="ECO:0000256" key="1">
    <source>
        <dbReference type="ARBA" id="ARBA00022468"/>
    </source>
</evidence>
<dbReference type="PROSITE" id="PS50115">
    <property type="entry name" value="ARFGAP"/>
    <property type="match status" value="1"/>
</dbReference>
<evidence type="ECO:0000256" key="4">
    <source>
        <dbReference type="ARBA" id="ARBA00022833"/>
    </source>
</evidence>
<gene>
    <name evidence="8" type="ORF">WJX73_004635</name>
</gene>
<dbReference type="Proteomes" id="UP001465755">
    <property type="component" value="Unassembled WGS sequence"/>
</dbReference>
<feature type="compositionally biased region" description="Low complexity" evidence="6">
    <location>
        <begin position="350"/>
        <end position="361"/>
    </location>
</feature>
<evidence type="ECO:0000256" key="5">
    <source>
        <dbReference type="PROSITE-ProRule" id="PRU00288"/>
    </source>
</evidence>
<evidence type="ECO:0000256" key="6">
    <source>
        <dbReference type="SAM" id="MobiDB-lite"/>
    </source>
</evidence>
<feature type="region of interest" description="Disordered" evidence="6">
    <location>
        <begin position="312"/>
        <end position="361"/>
    </location>
</feature>
<keyword evidence="9" id="KW-1185">Reference proteome</keyword>
<feature type="compositionally biased region" description="Gly residues" evidence="6">
    <location>
        <begin position="340"/>
        <end position="349"/>
    </location>
</feature>
<keyword evidence="2" id="KW-0479">Metal-binding</keyword>
<protein>
    <recommendedName>
        <fullName evidence="7">Arf-GAP domain-containing protein</fullName>
    </recommendedName>
</protein>
<feature type="region of interest" description="Disordered" evidence="6">
    <location>
        <begin position="427"/>
        <end position="446"/>
    </location>
</feature>
<dbReference type="InterPro" id="IPR038508">
    <property type="entry name" value="ArfGAP_dom_sf"/>
</dbReference>
<dbReference type="InterPro" id="IPR001164">
    <property type="entry name" value="ArfGAP_dom"/>
</dbReference>
<evidence type="ECO:0000313" key="8">
    <source>
        <dbReference type="EMBL" id="KAK9812503.1"/>
    </source>
</evidence>
<dbReference type="CDD" id="cd08831">
    <property type="entry name" value="ArfGap_ArfGap2_3_like"/>
    <property type="match status" value="1"/>
</dbReference>
<feature type="region of interest" description="Disordered" evidence="6">
    <location>
        <begin position="275"/>
        <end position="299"/>
    </location>
</feature>
<feature type="region of interest" description="Disordered" evidence="6">
    <location>
        <begin position="192"/>
        <end position="258"/>
    </location>
</feature>
<evidence type="ECO:0000259" key="7">
    <source>
        <dbReference type="PROSITE" id="PS50115"/>
    </source>
</evidence>
<comment type="caution">
    <text evidence="8">The sequence shown here is derived from an EMBL/GenBank/DDBJ whole genome shotgun (WGS) entry which is preliminary data.</text>
</comment>
<dbReference type="GO" id="GO:0000139">
    <property type="term" value="C:Golgi membrane"/>
    <property type="evidence" value="ECO:0007669"/>
    <property type="project" value="GOC"/>
</dbReference>
<dbReference type="GO" id="GO:0048205">
    <property type="term" value="P:COPI coating of Golgi vesicle"/>
    <property type="evidence" value="ECO:0007669"/>
    <property type="project" value="TreeGrafter"/>
</dbReference>
<feature type="domain" description="Arf-GAP" evidence="7">
    <location>
        <begin position="11"/>
        <end position="94"/>
    </location>
</feature>
<keyword evidence="4" id="KW-0862">Zinc</keyword>
<dbReference type="Gene3D" id="1.10.220.150">
    <property type="entry name" value="Arf GTPase activating protein"/>
    <property type="match status" value="1"/>
</dbReference>
<dbReference type="SMART" id="SM00105">
    <property type="entry name" value="ArfGap"/>
    <property type="match status" value="1"/>
</dbReference>
<reference evidence="8 9" key="1">
    <citation type="journal article" date="2024" name="Nat. Commun.">
        <title>Phylogenomics reveals the evolutionary origins of lichenization in chlorophyte algae.</title>
        <authorList>
            <person name="Puginier C."/>
            <person name="Libourel C."/>
            <person name="Otte J."/>
            <person name="Skaloud P."/>
            <person name="Haon M."/>
            <person name="Grisel S."/>
            <person name="Petersen M."/>
            <person name="Berrin J.G."/>
            <person name="Delaux P.M."/>
            <person name="Dal Grande F."/>
            <person name="Keller J."/>
        </authorList>
    </citation>
    <scope>NUCLEOTIDE SEQUENCE [LARGE SCALE GENOMIC DNA]</scope>
    <source>
        <strain evidence="8 9">SAG 2036</strain>
    </source>
</reference>
<evidence type="ECO:0000256" key="3">
    <source>
        <dbReference type="ARBA" id="ARBA00022771"/>
    </source>
</evidence>
<proteinExistence type="predicted"/>
<evidence type="ECO:0000313" key="9">
    <source>
        <dbReference type="Proteomes" id="UP001465755"/>
    </source>
</evidence>
<dbReference type="AlphaFoldDB" id="A0AAW1PV87"/>
<dbReference type="PANTHER" id="PTHR45686:SF4">
    <property type="entry name" value="ADP-RIBOSYLATION FACTOR GTPASE ACTIVATING PROTEIN 3, ISOFORM H"/>
    <property type="match status" value="1"/>
</dbReference>
<dbReference type="PRINTS" id="PR00405">
    <property type="entry name" value="REVINTRACTNG"/>
</dbReference>
<sequence length="493" mass="51248">MDNQDAKLERDILFKRLRSKAENKVCFDCPAKNPTWSSVPYGVFICLACAGVHRSLGVHLSFVRSTTLDTWTSEQLQIMAVGGNQRARQFFKEHGWYELGSDKIEQKYTSRAAVLYRQLLERDVAKGAAAAKQEKELEAQVAAQTSATPGITSAVAPTVNVSTPPAADQAARQGEPISNGAIKEALAGAQGAGSSAVPAPVSTSGVSETSSGPGSPAVPAAGAAAALPPSGASAPQPRKPRTVGAAKKGKTGGGLGVTKLATKTDDSLFEQAPAAAPIVPRKTHSDDKEAPPASTPAASRFAYDVITQEDEAAKAPSVRRGKDGHVTLGSSGDFFSDPMGAGGSSGSKGGRSARSSLTGSSAEAQKAAAAAAAEADEARRRFGNAKSISSAQFNQEEDNAAANYEKQARLSRFQGANAISSADYYDNGEGGEARRPSNNNNNNSYDVTTSEIMSRLSVQAKQDLAQMKNMAGSASRKLSTMAQSLMKDLQGGY</sequence>
<keyword evidence="1" id="KW-0343">GTPase activation</keyword>